<name>A0AAJ6CSH6_AERCA</name>
<dbReference type="Gene3D" id="2.60.120.260">
    <property type="entry name" value="Galactose-binding domain-like"/>
    <property type="match status" value="1"/>
</dbReference>
<gene>
    <name evidence="1" type="ORF">P5S46_08300</name>
</gene>
<dbReference type="AlphaFoldDB" id="A0AAJ6CSH6"/>
<evidence type="ECO:0000313" key="1">
    <source>
        <dbReference type="EMBL" id="WFF99559.1"/>
    </source>
</evidence>
<evidence type="ECO:0000313" key="2">
    <source>
        <dbReference type="Proteomes" id="UP001218423"/>
    </source>
</evidence>
<dbReference type="EMBL" id="CP120942">
    <property type="protein sequence ID" value="WFF99559.1"/>
    <property type="molecule type" value="Genomic_DNA"/>
</dbReference>
<dbReference type="InterPro" id="IPR008979">
    <property type="entry name" value="Galactose-bd-like_sf"/>
</dbReference>
<protein>
    <recommendedName>
        <fullName evidence="3">CBM-cenC domain-containing protein</fullName>
    </recommendedName>
</protein>
<organism evidence="1 2">
    <name type="scientific">Aeromonas caviae</name>
    <name type="common">Aeromonas punctata</name>
    <dbReference type="NCBI Taxonomy" id="648"/>
    <lineage>
        <taxon>Bacteria</taxon>
        <taxon>Pseudomonadati</taxon>
        <taxon>Pseudomonadota</taxon>
        <taxon>Gammaproteobacteria</taxon>
        <taxon>Aeromonadales</taxon>
        <taxon>Aeromonadaceae</taxon>
        <taxon>Aeromonas</taxon>
    </lineage>
</organism>
<dbReference type="SUPFAM" id="SSF49785">
    <property type="entry name" value="Galactose-binding domain-like"/>
    <property type="match status" value="1"/>
</dbReference>
<evidence type="ECO:0008006" key="3">
    <source>
        <dbReference type="Google" id="ProtNLM"/>
    </source>
</evidence>
<reference evidence="1" key="1">
    <citation type="submission" date="2023-03" db="EMBL/GenBank/DDBJ databases">
        <title>Aeromonas caviae strain AC1520.</title>
        <authorList>
            <person name="Xie T."/>
            <person name="Zhang Q."/>
            <person name="Deng J."/>
            <person name="Li X."/>
        </authorList>
    </citation>
    <scope>NUCLEOTIDE SEQUENCE</scope>
    <source>
        <strain evidence="1">AC1520</strain>
    </source>
</reference>
<accession>A0AAJ6CSH6</accession>
<dbReference type="Proteomes" id="UP001218423">
    <property type="component" value="Chromosome"/>
</dbReference>
<sequence length="537" mass="57402">MAGLWPRTGNVTVTNGSKIVTGFGTKWKTGTLPIQKGHTFYGPDNFAYEVDTVVSDESLTLVEAYRGGTLANQGYRIDITRTSTISQFAADLASLVAKYRAWFDGMMTWLTGSGDVAILNPDTGANVTIPSWKKVASEGEGQTARAKVEADRAKTEADRALTEADRAAGIVAAAALPLPDVWAPLSDSLRLITGYGRDVLVGSDVVARMVNFSRNSTATYIGKDGLLKTAAANEPRFEKDGLLVEGQSTNLIGISNFPQNLGLWAVPNPAGNVYSYVAAPDGSTNALKASFTGDGLNQPIASLVVGATYTFSFYAKNDTSTSVVSNIRIGSGAGAGNVTIPANTGWVRYQITQVFNAGDTTLRWYFTTKGVEVSLWGSQLEALPFASSYIPTNGAAVTRAKDILYLASSGNAPGDLNMAYAAQIKLMGKGLTSWPRVFEISDPANRGPFIDMLTGLWGGANLVGVRKTVAARFSDTSRWLDGVSVGSAWQPYPVKTYSDPVYIAGSNTAVSRDFYGHVRNVRAWFFSPTDEQMKAIR</sequence>
<proteinExistence type="predicted"/>
<dbReference type="RefSeq" id="WP_277856934.1">
    <property type="nucleotide sequence ID" value="NZ_CP120942.1"/>
</dbReference>